<dbReference type="KEGG" id="mten:GWK48_08770"/>
<dbReference type="AlphaFoldDB" id="A0A6N0NUP8"/>
<keyword evidence="1" id="KW-1133">Transmembrane helix</keyword>
<protein>
    <submittedName>
        <fullName evidence="2">Uncharacterized protein</fullName>
    </submittedName>
</protein>
<evidence type="ECO:0000256" key="1">
    <source>
        <dbReference type="SAM" id="Phobius"/>
    </source>
</evidence>
<feature type="transmembrane region" description="Helical" evidence="1">
    <location>
        <begin position="89"/>
        <end position="113"/>
    </location>
</feature>
<feature type="transmembrane region" description="Helical" evidence="1">
    <location>
        <begin position="29"/>
        <end position="48"/>
    </location>
</feature>
<gene>
    <name evidence="2" type="ORF">GWK48_08770</name>
</gene>
<evidence type="ECO:0000313" key="2">
    <source>
        <dbReference type="EMBL" id="QKR00452.1"/>
    </source>
</evidence>
<evidence type="ECO:0000313" key="3">
    <source>
        <dbReference type="Proteomes" id="UP000509301"/>
    </source>
</evidence>
<keyword evidence="1" id="KW-0812">Transmembrane</keyword>
<dbReference type="OrthoDB" id="34775at2157"/>
<dbReference type="RefSeq" id="WP_174631460.1">
    <property type="nucleotide sequence ID" value="NZ_CP049074.1"/>
</dbReference>
<organism evidence="2 3">
    <name type="scientific">Metallosphaera tengchongensis</name>
    <dbReference type="NCBI Taxonomy" id="1532350"/>
    <lineage>
        <taxon>Archaea</taxon>
        <taxon>Thermoproteota</taxon>
        <taxon>Thermoprotei</taxon>
        <taxon>Sulfolobales</taxon>
        <taxon>Sulfolobaceae</taxon>
        <taxon>Metallosphaera</taxon>
    </lineage>
</organism>
<sequence length="124" mass="13507">MKSYSYFLLGSSICLIIGGYELLGTVPLLLTVLTYSTTVVLIALAFFIERGNQLAIKIGVVLGILAIGSSTASSAHLEALSQFGSDVKISVLDLLMVMGFYVFPGLYILTWLYNLRRRAHLGKD</sequence>
<keyword evidence="1" id="KW-0472">Membrane</keyword>
<name>A0A6N0NUP8_9CREN</name>
<dbReference type="EMBL" id="CP049074">
    <property type="protein sequence ID" value="QKR00452.1"/>
    <property type="molecule type" value="Genomic_DNA"/>
</dbReference>
<feature type="transmembrane region" description="Helical" evidence="1">
    <location>
        <begin position="55"/>
        <end position="77"/>
    </location>
</feature>
<feature type="transmembrane region" description="Helical" evidence="1">
    <location>
        <begin position="7"/>
        <end position="23"/>
    </location>
</feature>
<dbReference type="GeneID" id="55642032"/>
<keyword evidence="3" id="KW-1185">Reference proteome</keyword>
<proteinExistence type="predicted"/>
<dbReference type="Proteomes" id="UP000509301">
    <property type="component" value="Chromosome"/>
</dbReference>
<accession>A0A6N0NUP8</accession>
<reference evidence="2 3" key="1">
    <citation type="submission" date="2020-02" db="EMBL/GenBank/DDBJ databases">
        <title>Comparative genome analysis reveals the metabolism and evolution of the thermophilic archaeal genus Metallosphaera.</title>
        <authorList>
            <person name="Jiang C."/>
        </authorList>
    </citation>
    <scope>NUCLEOTIDE SEQUENCE [LARGE SCALE GENOMIC DNA]</scope>
    <source>
        <strain evidence="2 3">Ric-A</strain>
    </source>
</reference>